<name>A0A9X1FTW9_9RHOB</name>
<organism evidence="2 3">
    <name type="scientific">Roseobacter insulae</name>
    <dbReference type="NCBI Taxonomy" id="2859783"/>
    <lineage>
        <taxon>Bacteria</taxon>
        <taxon>Pseudomonadati</taxon>
        <taxon>Pseudomonadota</taxon>
        <taxon>Alphaproteobacteria</taxon>
        <taxon>Rhodobacterales</taxon>
        <taxon>Roseobacteraceae</taxon>
        <taxon>Roseobacter</taxon>
    </lineage>
</organism>
<evidence type="ECO:0000256" key="1">
    <source>
        <dbReference type="SAM" id="Phobius"/>
    </source>
</evidence>
<keyword evidence="3" id="KW-1185">Reference proteome</keyword>
<dbReference type="GO" id="GO:0006508">
    <property type="term" value="P:proteolysis"/>
    <property type="evidence" value="ECO:0007669"/>
    <property type="project" value="UniProtKB-KW"/>
</dbReference>
<dbReference type="AlphaFoldDB" id="A0A9X1FTW9"/>
<proteinExistence type="predicted"/>
<keyword evidence="2" id="KW-0645">Protease</keyword>
<keyword evidence="2" id="KW-0378">Hydrolase</keyword>
<feature type="transmembrane region" description="Helical" evidence="1">
    <location>
        <begin position="168"/>
        <end position="189"/>
    </location>
</feature>
<dbReference type="CDD" id="cd00060">
    <property type="entry name" value="FHA"/>
    <property type="match status" value="1"/>
</dbReference>
<evidence type="ECO:0000313" key="2">
    <source>
        <dbReference type="EMBL" id="MBW4706823.1"/>
    </source>
</evidence>
<dbReference type="PANTHER" id="PTHR43019:SF23">
    <property type="entry name" value="PROTEASE DO-LIKE 5, CHLOROPLASTIC"/>
    <property type="match status" value="1"/>
</dbReference>
<dbReference type="RefSeq" id="WP_219498930.1">
    <property type="nucleotide sequence ID" value="NZ_JAHXDN010000001.1"/>
</dbReference>
<protein>
    <submittedName>
        <fullName evidence="2">Serine protease</fullName>
    </submittedName>
</protein>
<reference evidence="2" key="1">
    <citation type="submission" date="2021-07" db="EMBL/GenBank/DDBJ databases">
        <title>Roseobacter insulae sp. nov., isolated from a tidal flat.</title>
        <authorList>
            <person name="Park S."/>
            <person name="Yoon J.-H."/>
        </authorList>
    </citation>
    <scope>NUCLEOTIDE SEQUENCE</scope>
    <source>
        <strain evidence="2">YSTF-M11</strain>
    </source>
</reference>
<sequence>MQDQTPNSDEVSPAATDDVRAFLENLTGPSRGRIMWLSSDRSQVSVDEDRALLITHGTGNRPDRETAARLTWSGETYEIEALPDNDIWVNGRKIGAAHLLHGDMIEFGEHGPMSRFRLCRQSFPTRWPVEEILSDAVAYARTSRRPFGSRLSNALVESVRRILLETSVLFRVTVIFVLIVLTTFVAMQYRSDQIFQESIDREARRLEAVAIALAQTRQEALSADELAALRDQLDLQLSTNAERLATLERRLSASARVIRESTASVAFLQGAYGLRQEESGKMLRHVLGPDGAPLQTPFGKPVVDVDGNGKPVEFQFTGTGFLLEGNGLLVTNRHVALPWTTSDKLTAFRSSGFAPEMLQLIAYFPGLTEPVEASFLGASDTADLALLTVTPSATTGRGLTLSQTVPDIGDEVIVMGFSTGLRALIAQAGRDFLTALQETGETDFWTVATRLSEQGRIAPLASRGIIAQITAKAVIYDAETTVGGSGGPALDRNGQVVAVNAAILPEFGGANIGVPVQEVHRLLTTTAGK</sequence>
<evidence type="ECO:0000313" key="3">
    <source>
        <dbReference type="Proteomes" id="UP001138661"/>
    </source>
</evidence>
<keyword evidence="1" id="KW-1133">Transmembrane helix</keyword>
<accession>A0A9X1FTW9</accession>
<comment type="caution">
    <text evidence="2">The sequence shown here is derived from an EMBL/GenBank/DDBJ whole genome shotgun (WGS) entry which is preliminary data.</text>
</comment>
<dbReference type="Pfam" id="PF13365">
    <property type="entry name" value="Trypsin_2"/>
    <property type="match status" value="1"/>
</dbReference>
<dbReference type="PANTHER" id="PTHR43019">
    <property type="entry name" value="SERINE ENDOPROTEASE DEGS"/>
    <property type="match status" value="1"/>
</dbReference>
<dbReference type="Proteomes" id="UP001138661">
    <property type="component" value="Unassembled WGS sequence"/>
</dbReference>
<dbReference type="GO" id="GO:0008233">
    <property type="term" value="F:peptidase activity"/>
    <property type="evidence" value="ECO:0007669"/>
    <property type="project" value="UniProtKB-KW"/>
</dbReference>
<keyword evidence="1" id="KW-0812">Transmembrane</keyword>
<keyword evidence="1" id="KW-0472">Membrane</keyword>
<gene>
    <name evidence="2" type="ORF">KX928_03380</name>
</gene>
<dbReference type="EMBL" id="JAHXDN010000001">
    <property type="protein sequence ID" value="MBW4706823.1"/>
    <property type="molecule type" value="Genomic_DNA"/>
</dbReference>